<dbReference type="OrthoDB" id="9813037at2"/>
<name>A0A4V2YRC5_9ACTN</name>
<protein>
    <submittedName>
        <fullName evidence="6">Sugar ABC transporter substrate-binding protein</fullName>
    </submittedName>
</protein>
<evidence type="ECO:0000256" key="3">
    <source>
        <dbReference type="ARBA" id="ARBA00022729"/>
    </source>
</evidence>
<sequence length="383" mass="41334">MAACGEDVEIDDPETPAQEDDAEDVDPAAITIGWTPPDITGVFQTATDFFEQAAAEAGEQGIDVDVISRSPATHVDFADQVAIIEDYVTSGVDVIAISPADTEAIKPAVQRANEAGIPVIMVNLLEEQADVEIASYIGFDNGDAARVSAYAVLDYFGGPGVLGAGEKVDVPDDQFLDLEFWEELYTDVDRSDIQARGVIIEGIAGTFFSEARLAGFREVIEQADGIEIIAEPIAADWNREKGVQAAETFLSRFGPGELDFIWAASNEMGLGAMLTADREARLDDTGGDTPPAEDLVAIFTNDVTPESTDAIREGGIVAETHHGFPEWGWFGTEFAVRLACGLEVPQLQDIRPRTVWQGNADLFYPDPDLPEIDWDGIEAECTR</sequence>
<dbReference type="CDD" id="cd01536">
    <property type="entry name" value="PBP1_ABC_sugar_binding-like"/>
    <property type="match status" value="1"/>
</dbReference>
<dbReference type="InterPro" id="IPR028082">
    <property type="entry name" value="Peripla_BP_I"/>
</dbReference>
<feature type="region of interest" description="Disordered" evidence="4">
    <location>
        <begin position="1"/>
        <end position="22"/>
    </location>
</feature>
<evidence type="ECO:0000259" key="5">
    <source>
        <dbReference type="Pfam" id="PF13407"/>
    </source>
</evidence>
<evidence type="ECO:0000256" key="4">
    <source>
        <dbReference type="SAM" id="MobiDB-lite"/>
    </source>
</evidence>
<accession>A0A4V2YRC5</accession>
<reference evidence="6 7" key="1">
    <citation type="submission" date="2019-02" db="EMBL/GenBank/DDBJ databases">
        <title>Draft genome sequences of novel Actinobacteria.</title>
        <authorList>
            <person name="Sahin N."/>
            <person name="Ay H."/>
            <person name="Saygin H."/>
        </authorList>
    </citation>
    <scope>NUCLEOTIDE SEQUENCE [LARGE SCALE GENOMIC DNA]</scope>
    <source>
        <strain evidence="6 7">8K307</strain>
    </source>
</reference>
<dbReference type="Proteomes" id="UP000295217">
    <property type="component" value="Unassembled WGS sequence"/>
</dbReference>
<comment type="subcellular location">
    <subcellularLocation>
        <location evidence="1">Cell envelope</location>
    </subcellularLocation>
</comment>
<dbReference type="AlphaFoldDB" id="A0A4V2YRC5"/>
<dbReference type="PANTHER" id="PTHR46847:SF1">
    <property type="entry name" value="D-ALLOSE-BINDING PERIPLASMIC PROTEIN-RELATED"/>
    <property type="match status" value="1"/>
</dbReference>
<keyword evidence="3" id="KW-0732">Signal</keyword>
<dbReference type="Gene3D" id="3.40.50.2300">
    <property type="match status" value="2"/>
</dbReference>
<gene>
    <name evidence="6" type="ORF">E1262_24950</name>
</gene>
<dbReference type="PANTHER" id="PTHR46847">
    <property type="entry name" value="D-ALLOSE-BINDING PERIPLASMIC PROTEIN-RELATED"/>
    <property type="match status" value="1"/>
</dbReference>
<evidence type="ECO:0000313" key="6">
    <source>
        <dbReference type="EMBL" id="TDD65577.1"/>
    </source>
</evidence>
<dbReference type="GO" id="GO:0030313">
    <property type="term" value="C:cell envelope"/>
    <property type="evidence" value="ECO:0007669"/>
    <property type="project" value="UniProtKB-SubCell"/>
</dbReference>
<dbReference type="SUPFAM" id="SSF53822">
    <property type="entry name" value="Periplasmic binding protein-like I"/>
    <property type="match status" value="1"/>
</dbReference>
<feature type="domain" description="Periplasmic binding protein" evidence="5">
    <location>
        <begin position="32"/>
        <end position="341"/>
    </location>
</feature>
<dbReference type="EMBL" id="SMLB01000050">
    <property type="protein sequence ID" value="TDD65577.1"/>
    <property type="molecule type" value="Genomic_DNA"/>
</dbReference>
<dbReference type="GO" id="GO:0030246">
    <property type="term" value="F:carbohydrate binding"/>
    <property type="evidence" value="ECO:0007669"/>
    <property type="project" value="UniProtKB-ARBA"/>
</dbReference>
<evidence type="ECO:0000256" key="1">
    <source>
        <dbReference type="ARBA" id="ARBA00004196"/>
    </source>
</evidence>
<proteinExistence type="inferred from homology"/>
<evidence type="ECO:0000313" key="7">
    <source>
        <dbReference type="Proteomes" id="UP000295217"/>
    </source>
</evidence>
<dbReference type="Pfam" id="PF13407">
    <property type="entry name" value="Peripla_BP_4"/>
    <property type="match status" value="1"/>
</dbReference>
<comment type="caution">
    <text evidence="6">The sequence shown here is derived from an EMBL/GenBank/DDBJ whole genome shotgun (WGS) entry which is preliminary data.</text>
</comment>
<evidence type="ECO:0000256" key="2">
    <source>
        <dbReference type="ARBA" id="ARBA00007639"/>
    </source>
</evidence>
<keyword evidence="7" id="KW-1185">Reference proteome</keyword>
<organism evidence="6 7">
    <name type="scientific">Jiangella aurantiaca</name>
    <dbReference type="NCBI Taxonomy" id="2530373"/>
    <lineage>
        <taxon>Bacteria</taxon>
        <taxon>Bacillati</taxon>
        <taxon>Actinomycetota</taxon>
        <taxon>Actinomycetes</taxon>
        <taxon>Jiangellales</taxon>
        <taxon>Jiangellaceae</taxon>
        <taxon>Jiangella</taxon>
    </lineage>
</organism>
<comment type="similarity">
    <text evidence="2">Belongs to the bacterial solute-binding protein 2 family.</text>
</comment>
<dbReference type="InterPro" id="IPR025997">
    <property type="entry name" value="SBP_2_dom"/>
</dbReference>